<dbReference type="InterPro" id="IPR002559">
    <property type="entry name" value="Transposase_11"/>
</dbReference>
<evidence type="ECO:0000313" key="3">
    <source>
        <dbReference type="EMBL" id="MBB6250127.1"/>
    </source>
</evidence>
<proteinExistence type="predicted"/>
<dbReference type="Pfam" id="PF01609">
    <property type="entry name" value="DDE_Tnp_1"/>
    <property type="match status" value="1"/>
</dbReference>
<name>A0A7X0AUY2_9PROT</name>
<gene>
    <name evidence="3" type="ORF">FHS74_000668</name>
</gene>
<comment type="caution">
    <text evidence="3">The sequence shown here is derived from an EMBL/GenBank/DDBJ whole genome shotgun (WGS) entry which is preliminary data.</text>
</comment>
<dbReference type="GO" id="GO:0006313">
    <property type="term" value="P:DNA transposition"/>
    <property type="evidence" value="ECO:0007669"/>
    <property type="project" value="InterPro"/>
</dbReference>
<organism evidence="3 4">
    <name type="scientific">Nitrospirillum iridis</name>
    <dbReference type="NCBI Taxonomy" id="765888"/>
    <lineage>
        <taxon>Bacteria</taxon>
        <taxon>Pseudomonadati</taxon>
        <taxon>Pseudomonadota</taxon>
        <taxon>Alphaproteobacteria</taxon>
        <taxon>Rhodospirillales</taxon>
        <taxon>Azospirillaceae</taxon>
        <taxon>Nitrospirillum</taxon>
    </lineage>
</organism>
<reference evidence="3 4" key="1">
    <citation type="submission" date="2020-08" db="EMBL/GenBank/DDBJ databases">
        <title>Genomic Encyclopedia of Type Strains, Phase IV (KMG-IV): sequencing the most valuable type-strain genomes for metagenomic binning, comparative biology and taxonomic classification.</title>
        <authorList>
            <person name="Goeker M."/>
        </authorList>
    </citation>
    <scope>NUCLEOTIDE SEQUENCE [LARGE SCALE GENOMIC DNA]</scope>
    <source>
        <strain evidence="3 4">DSM 22198</strain>
    </source>
</reference>
<evidence type="ECO:0000259" key="1">
    <source>
        <dbReference type="Pfam" id="PF01609"/>
    </source>
</evidence>
<accession>A0A7X0AUY2</accession>
<dbReference type="Pfam" id="PF13340">
    <property type="entry name" value="DUF4096"/>
    <property type="match status" value="1"/>
</dbReference>
<dbReference type="PANTHER" id="PTHR30007">
    <property type="entry name" value="PHP DOMAIN PROTEIN"/>
    <property type="match status" value="1"/>
</dbReference>
<dbReference type="GO" id="GO:0003677">
    <property type="term" value="F:DNA binding"/>
    <property type="evidence" value="ECO:0007669"/>
    <property type="project" value="InterPro"/>
</dbReference>
<feature type="domain" description="Transposase IS4-like" evidence="1">
    <location>
        <begin position="121"/>
        <end position="279"/>
    </location>
</feature>
<sequence length="289" mass="32949">MALENDFEGRMWTKENRQVYERHGLRYPSDLTDEEWAPAEPPIPPAKRGGRQRTVNIREVLNGVFHVLMTGCQWRALPRVLPPRSTVHEYLGLWEWDGTLARLHHALFVEVRELAGKEASPTAAIIDSQSVKGAEKRGARIDPSGYDAGKKVKGKKRHIVVDTLGMILAAHIQPADIQDRDGALPVSKEVRRLFPFVERVFADGGYQGAATAAVRELGEWHLEIVKRSDTAKGFEVLPKRWIVERTFGWLGRCRRLAKDFENLSRMSLAFLRLALIRLLLRRIARHRKS</sequence>
<evidence type="ECO:0000259" key="2">
    <source>
        <dbReference type="Pfam" id="PF13340"/>
    </source>
</evidence>
<evidence type="ECO:0000313" key="4">
    <source>
        <dbReference type="Proteomes" id="UP000539175"/>
    </source>
</evidence>
<dbReference type="GO" id="GO:0004803">
    <property type="term" value="F:transposase activity"/>
    <property type="evidence" value="ECO:0007669"/>
    <property type="project" value="InterPro"/>
</dbReference>
<dbReference type="NCBIfam" id="NF033580">
    <property type="entry name" value="transpos_IS5_3"/>
    <property type="match status" value="1"/>
</dbReference>
<keyword evidence="4" id="KW-1185">Reference proteome</keyword>
<dbReference type="PANTHER" id="PTHR30007:SF0">
    <property type="entry name" value="TRANSPOSASE"/>
    <property type="match status" value="1"/>
</dbReference>
<protein>
    <submittedName>
        <fullName evidence="3">Putative transposase</fullName>
    </submittedName>
</protein>
<dbReference type="InterPro" id="IPR025161">
    <property type="entry name" value="IS402-like_dom"/>
</dbReference>
<dbReference type="AlphaFoldDB" id="A0A7X0AUY2"/>
<feature type="domain" description="Insertion element IS402-like" evidence="2">
    <location>
        <begin position="31"/>
        <end position="104"/>
    </location>
</feature>
<dbReference type="EMBL" id="JACIIZ010000002">
    <property type="protein sequence ID" value="MBB6250127.1"/>
    <property type="molecule type" value="Genomic_DNA"/>
</dbReference>
<dbReference type="Proteomes" id="UP000539175">
    <property type="component" value="Unassembled WGS sequence"/>
</dbReference>